<keyword evidence="2" id="KW-1185">Reference proteome</keyword>
<protein>
    <submittedName>
        <fullName evidence="1">Uncharacterized protein</fullName>
    </submittedName>
</protein>
<evidence type="ECO:0000313" key="1">
    <source>
        <dbReference type="EMBL" id="KAJ1126459.1"/>
    </source>
</evidence>
<dbReference type="AlphaFoldDB" id="A0AAV7PGZ8"/>
<sequence>MACATREISGGRREAELLPLFKFNLVPPMHLDGDIRRDGRASFLEAAPQGAPFCLSSSQRPFGISASSSKPSVRSLYKSEVSHVSTCTSFYLPYTC</sequence>
<dbReference type="Proteomes" id="UP001066276">
    <property type="component" value="Chromosome 7"/>
</dbReference>
<organism evidence="1 2">
    <name type="scientific">Pleurodeles waltl</name>
    <name type="common">Iberian ribbed newt</name>
    <dbReference type="NCBI Taxonomy" id="8319"/>
    <lineage>
        <taxon>Eukaryota</taxon>
        <taxon>Metazoa</taxon>
        <taxon>Chordata</taxon>
        <taxon>Craniata</taxon>
        <taxon>Vertebrata</taxon>
        <taxon>Euteleostomi</taxon>
        <taxon>Amphibia</taxon>
        <taxon>Batrachia</taxon>
        <taxon>Caudata</taxon>
        <taxon>Salamandroidea</taxon>
        <taxon>Salamandridae</taxon>
        <taxon>Pleurodelinae</taxon>
        <taxon>Pleurodeles</taxon>
    </lineage>
</organism>
<gene>
    <name evidence="1" type="ORF">NDU88_004866</name>
</gene>
<evidence type="ECO:0000313" key="2">
    <source>
        <dbReference type="Proteomes" id="UP001066276"/>
    </source>
</evidence>
<comment type="caution">
    <text evidence="1">The sequence shown here is derived from an EMBL/GenBank/DDBJ whole genome shotgun (WGS) entry which is preliminary data.</text>
</comment>
<reference evidence="1" key="1">
    <citation type="journal article" date="2022" name="bioRxiv">
        <title>Sequencing and chromosome-scale assembly of the giantPleurodeles waltlgenome.</title>
        <authorList>
            <person name="Brown T."/>
            <person name="Elewa A."/>
            <person name="Iarovenko S."/>
            <person name="Subramanian E."/>
            <person name="Araus A.J."/>
            <person name="Petzold A."/>
            <person name="Susuki M."/>
            <person name="Suzuki K.-i.T."/>
            <person name="Hayashi T."/>
            <person name="Toyoda A."/>
            <person name="Oliveira C."/>
            <person name="Osipova E."/>
            <person name="Leigh N.D."/>
            <person name="Simon A."/>
            <person name="Yun M.H."/>
        </authorList>
    </citation>
    <scope>NUCLEOTIDE SEQUENCE</scope>
    <source>
        <strain evidence="1">20211129_DDA</strain>
        <tissue evidence="1">Liver</tissue>
    </source>
</reference>
<dbReference type="EMBL" id="JANPWB010000011">
    <property type="protein sequence ID" value="KAJ1126459.1"/>
    <property type="molecule type" value="Genomic_DNA"/>
</dbReference>
<proteinExistence type="predicted"/>
<accession>A0AAV7PGZ8</accession>
<name>A0AAV7PGZ8_PLEWA</name>